<feature type="region of interest" description="Disordered" evidence="1">
    <location>
        <begin position="317"/>
        <end position="349"/>
    </location>
</feature>
<feature type="compositionally biased region" description="Polar residues" evidence="1">
    <location>
        <begin position="482"/>
        <end position="502"/>
    </location>
</feature>
<feature type="region of interest" description="Disordered" evidence="1">
    <location>
        <begin position="1"/>
        <end position="27"/>
    </location>
</feature>
<dbReference type="OrthoDB" id="252902at2759"/>
<feature type="compositionally biased region" description="Basic residues" evidence="1">
    <location>
        <begin position="192"/>
        <end position="205"/>
    </location>
</feature>
<accession>A0A422NZZ7</accession>
<protein>
    <submittedName>
        <fullName evidence="2">Uncharacterized protein</fullName>
    </submittedName>
</protein>
<proteinExistence type="predicted"/>
<feature type="compositionally biased region" description="Polar residues" evidence="1">
    <location>
        <begin position="444"/>
        <end position="466"/>
    </location>
</feature>
<sequence length="996" mass="107744">MPRAHGIPLPANLPRSGEAEDDDDDDELVRQLVEAADVDAVIERMELQHQRRLSPIVQGLKPFSRPPRREPRPAARGQPRHQPPPPPPSPPPSSSSPPPPPPCETRLSAPLRSPAGDAGLQGNHGEPVRGVWAPPPPTAGTSPASSVCTAAELRRWRLDFGAPPPPLRSPRPSDEDASSAPHENDHTEKPSVNRRHRAREHRAPRMRPPIESPALVNSPPPPPPPPVAQGRRAGSGAQQRRRYGDRHRAPSPGESPHYSARRQLDLQRSYCELSSIRGASLERPARRSQSARGGYYDRYYDPNFRGDVYRRAPALARMEAPSRRRRSASPPAAVPALSPAAEEDAWTQHTGMGSCYDRRDYWGYMGNGFEGTPTATTEEAHTPDDVDYDEEEYGAFAAVPPRIIEREQHLRSRVVEPPLTNSDAAAGSADGRGKAVEQEPAASEENNTKNNYGSHGPTYTTHSVQPRSPHYLDANGAGASNKVLSPSDQETTHAGPSLSSLAATPRERATVEAQEQGKASNGRSESWSHPQALLARGPSTVPPGSDEHTLRPDNTAGRQGVQRISPALSPTRQRDQRSAAQSPRDADPRDNGNGNRNPKRDRKEEAAASPGHGEMTQHTHEQRNPRAVARGAGKEKKVVSPSRSNGEDSSDSYTYSSYTCSSDGSLGMEPLSIPAAAAEVKPKNIPKSASAAVGPLLRAKAFPPPGPSVHPPPTNQEGKRVKQPTPHSHCLLQQRQISGPPPPPGFKMASAAPFRPSLQNSFLEIHSDNTPDLGFVPMAEAASAYSFSKRSYPRERPVTGASRPDASLRSVSRSTASRMPYVSYLPHSLLGPERSSVPVPKPLPTQTVPQGQHRGASVPASITGLPIESQEIVWRTSDGGRVEGKKHHSPSAVKAALTRHDAFPQPRSMSLGTNPPPPSRIPLRARNSISEMRSSSVNRVVEVPQRRPSREASLAVNQQPRSSIATYPGSAANAYNTRDETNAVQTVVIQLPYKAR</sequence>
<feature type="compositionally biased region" description="Polar residues" evidence="1">
    <location>
        <begin position="517"/>
        <end position="529"/>
    </location>
</feature>
<feature type="region of interest" description="Disordered" evidence="1">
    <location>
        <begin position="931"/>
        <end position="969"/>
    </location>
</feature>
<feature type="region of interest" description="Disordered" evidence="1">
    <location>
        <begin position="791"/>
        <end position="813"/>
    </location>
</feature>
<feature type="compositionally biased region" description="Low complexity" evidence="1">
    <location>
        <begin position="328"/>
        <end position="340"/>
    </location>
</feature>
<feature type="compositionally biased region" description="Pro residues" evidence="1">
    <location>
        <begin position="218"/>
        <end position="227"/>
    </location>
</feature>
<gene>
    <name evidence="2" type="ORF">Tco025E_06693</name>
</gene>
<feature type="compositionally biased region" description="Basic and acidic residues" evidence="1">
    <location>
        <begin position="615"/>
        <end position="624"/>
    </location>
</feature>
<feature type="region of interest" description="Disordered" evidence="1">
    <location>
        <begin position="47"/>
        <end position="304"/>
    </location>
</feature>
<feature type="region of interest" description="Disordered" evidence="1">
    <location>
        <begin position="366"/>
        <end position="388"/>
    </location>
</feature>
<name>A0A422NZZ7_9TRYP</name>
<feature type="compositionally biased region" description="Polar residues" evidence="1">
    <location>
        <begin position="955"/>
        <end position="965"/>
    </location>
</feature>
<feature type="compositionally biased region" description="Pro residues" evidence="1">
    <location>
        <begin position="81"/>
        <end position="103"/>
    </location>
</feature>
<feature type="region of interest" description="Disordered" evidence="1">
    <location>
        <begin position="408"/>
        <end position="669"/>
    </location>
</feature>
<feature type="compositionally biased region" description="Low complexity" evidence="1">
    <location>
        <begin position="228"/>
        <end position="238"/>
    </location>
</feature>
<dbReference type="RefSeq" id="XP_029226316.1">
    <property type="nucleotide sequence ID" value="XM_029373568.1"/>
</dbReference>
<feature type="region of interest" description="Disordered" evidence="1">
    <location>
        <begin position="698"/>
        <end position="727"/>
    </location>
</feature>
<dbReference type="GeneID" id="40320304"/>
<keyword evidence="3" id="KW-1185">Reference proteome</keyword>
<comment type="caution">
    <text evidence="2">The sequence shown here is derived from an EMBL/GenBank/DDBJ whole genome shotgun (WGS) entry which is preliminary data.</text>
</comment>
<feature type="compositionally biased region" description="Basic and acidic residues" evidence="1">
    <location>
        <begin position="182"/>
        <end position="191"/>
    </location>
</feature>
<feature type="compositionally biased region" description="Pro residues" evidence="1">
    <location>
        <begin position="702"/>
        <end position="714"/>
    </location>
</feature>
<dbReference type="EMBL" id="MKKU01000469">
    <property type="protein sequence ID" value="RNF11009.1"/>
    <property type="molecule type" value="Genomic_DNA"/>
</dbReference>
<evidence type="ECO:0000256" key="1">
    <source>
        <dbReference type="SAM" id="MobiDB-lite"/>
    </source>
</evidence>
<evidence type="ECO:0000313" key="3">
    <source>
        <dbReference type="Proteomes" id="UP000284403"/>
    </source>
</evidence>
<organism evidence="2 3">
    <name type="scientific">Trypanosoma conorhini</name>
    <dbReference type="NCBI Taxonomy" id="83891"/>
    <lineage>
        <taxon>Eukaryota</taxon>
        <taxon>Discoba</taxon>
        <taxon>Euglenozoa</taxon>
        <taxon>Kinetoplastea</taxon>
        <taxon>Metakinetoplastina</taxon>
        <taxon>Trypanosomatida</taxon>
        <taxon>Trypanosomatidae</taxon>
        <taxon>Trypanosoma</taxon>
    </lineage>
</organism>
<dbReference type="AlphaFoldDB" id="A0A422NZZ7"/>
<dbReference type="Proteomes" id="UP000284403">
    <property type="component" value="Unassembled WGS sequence"/>
</dbReference>
<reference evidence="2 3" key="1">
    <citation type="journal article" date="2018" name="BMC Genomics">
        <title>Genomic comparison of Trypanosoma conorhini and Trypanosoma rangeli to Trypanosoma cruzi strains of high and low virulence.</title>
        <authorList>
            <person name="Bradwell K.R."/>
            <person name="Koparde V.N."/>
            <person name="Matveyev A.V."/>
            <person name="Serrano M.G."/>
            <person name="Alves J.M."/>
            <person name="Parikh H."/>
            <person name="Huang B."/>
            <person name="Lee V."/>
            <person name="Espinosa-Alvarez O."/>
            <person name="Ortiz P.A."/>
            <person name="Costa-Martins A.G."/>
            <person name="Teixeira M.M."/>
            <person name="Buck G.A."/>
        </authorList>
    </citation>
    <scope>NUCLEOTIDE SEQUENCE [LARGE SCALE GENOMIC DNA]</scope>
    <source>
        <strain evidence="2 3">025E</strain>
    </source>
</reference>
<evidence type="ECO:0000313" key="2">
    <source>
        <dbReference type="EMBL" id="RNF11009.1"/>
    </source>
</evidence>
<feature type="compositionally biased region" description="Low complexity" evidence="1">
    <location>
        <begin position="651"/>
        <end position="665"/>
    </location>
</feature>